<name>A0A0A6YA21_KOCRO</name>
<gene>
    <name evidence="1" type="ORF">GY22_16675</name>
</gene>
<keyword evidence="2" id="KW-1185">Reference proteome</keyword>
<protein>
    <submittedName>
        <fullName evidence="1">Uncharacterized protein</fullName>
    </submittedName>
</protein>
<organism evidence="1 2">
    <name type="scientific">Kocuria rosea subsp. polaris</name>
    <dbReference type="NCBI Taxonomy" id="136273"/>
    <lineage>
        <taxon>Bacteria</taxon>
        <taxon>Bacillati</taxon>
        <taxon>Actinomycetota</taxon>
        <taxon>Actinomycetes</taxon>
        <taxon>Micrococcales</taxon>
        <taxon>Micrococcaceae</taxon>
        <taxon>Kocuria</taxon>
    </lineage>
</organism>
<sequence>MLMPAPITVRMFNEHGCPWPFFGPESLMSQEEFPLPAELTEQVLAWTSDFARHYDEERGWPSAQAYEASRQEGRRLAAEVQTAVGDEVRIQLEHWERMVDGQEASAQTS</sequence>
<dbReference type="Proteomes" id="UP000030466">
    <property type="component" value="Unassembled WGS sequence"/>
</dbReference>
<proteinExistence type="predicted"/>
<comment type="caution">
    <text evidence="1">The sequence shown here is derived from an EMBL/GenBank/DDBJ whole genome shotgun (WGS) entry which is preliminary data.</text>
</comment>
<accession>A0A0A6YA21</accession>
<dbReference type="OrthoDB" id="4409815at2"/>
<dbReference type="AlphaFoldDB" id="A0A0A6YA21"/>
<evidence type="ECO:0000313" key="1">
    <source>
        <dbReference type="EMBL" id="KHD96242.1"/>
    </source>
</evidence>
<reference evidence="1 2" key="1">
    <citation type="journal article" date="2003" name="Int. J. Syst. Evol. Microbiol.">
        <title>Kocuria polaris sp. nov., an orange-pigmented psychrophilic bacterium isolated from an Antarctic cyanobacterial mat sample.</title>
        <authorList>
            <person name="Reddy G.S."/>
            <person name="Prakash J.S."/>
            <person name="Prabahar V."/>
            <person name="Matsumoto G.I."/>
            <person name="Stackebrandt E."/>
            <person name="Shivaji S."/>
        </authorList>
    </citation>
    <scope>NUCLEOTIDE SEQUENCE [LARGE SCALE GENOMIC DNA]</scope>
    <source>
        <strain evidence="1 2">CMS 76or</strain>
    </source>
</reference>
<dbReference type="EMBL" id="JSUH01000025">
    <property type="protein sequence ID" value="KHD96242.1"/>
    <property type="molecule type" value="Genomic_DNA"/>
</dbReference>
<evidence type="ECO:0000313" key="2">
    <source>
        <dbReference type="Proteomes" id="UP000030466"/>
    </source>
</evidence>